<dbReference type="InParanoid" id="A0A1J7I3C4"/>
<evidence type="ECO:0000256" key="1">
    <source>
        <dbReference type="SAM" id="MobiDB-lite"/>
    </source>
</evidence>
<name>A0A1J7I3C4_9PEZI</name>
<protein>
    <submittedName>
        <fullName evidence="2">Uncharacterized protein</fullName>
    </submittedName>
</protein>
<dbReference type="OrthoDB" id="5428138at2759"/>
<dbReference type="AlphaFoldDB" id="A0A1J7I3C4"/>
<feature type="region of interest" description="Disordered" evidence="1">
    <location>
        <begin position="124"/>
        <end position="145"/>
    </location>
</feature>
<organism evidence="2 3">
    <name type="scientific">Coniochaeta ligniaria NRRL 30616</name>
    <dbReference type="NCBI Taxonomy" id="1408157"/>
    <lineage>
        <taxon>Eukaryota</taxon>
        <taxon>Fungi</taxon>
        <taxon>Dikarya</taxon>
        <taxon>Ascomycota</taxon>
        <taxon>Pezizomycotina</taxon>
        <taxon>Sordariomycetes</taxon>
        <taxon>Sordariomycetidae</taxon>
        <taxon>Coniochaetales</taxon>
        <taxon>Coniochaetaceae</taxon>
        <taxon>Coniochaeta</taxon>
    </lineage>
</organism>
<accession>A0A1J7I3C4</accession>
<keyword evidence="3" id="KW-1185">Reference proteome</keyword>
<dbReference type="Proteomes" id="UP000182658">
    <property type="component" value="Unassembled WGS sequence"/>
</dbReference>
<sequence length="176" mass="19120">MLDTDTHCSAAVVADGTPWSWGNASSAVETLGTTSARPLSVECTELPFLGLDSVCCILKSLPNLEIIGIYLCQLLHLDTMAALFDIIETNRLSVLVVIYEETTHKLTEASYSGAPWRPPAMWHAGASPSAKDPSNTLSRVMMSSTPPSIRLPGRQAIVENRPLRRHHLGSRTHSTI</sequence>
<feature type="compositionally biased region" description="Polar residues" evidence="1">
    <location>
        <begin position="132"/>
        <end position="145"/>
    </location>
</feature>
<reference evidence="2 3" key="1">
    <citation type="submission" date="2016-10" db="EMBL/GenBank/DDBJ databases">
        <title>Draft genome sequence of Coniochaeta ligniaria NRRL30616, a lignocellulolytic fungus for bioabatement of inhibitors in plant biomass hydrolysates.</title>
        <authorList>
            <consortium name="DOE Joint Genome Institute"/>
            <person name="Jimenez D.J."/>
            <person name="Hector R.E."/>
            <person name="Riley R."/>
            <person name="Sun H."/>
            <person name="Grigoriev I.V."/>
            <person name="Van Elsas J.D."/>
            <person name="Nichols N.N."/>
        </authorList>
    </citation>
    <scope>NUCLEOTIDE SEQUENCE [LARGE SCALE GENOMIC DNA]</scope>
    <source>
        <strain evidence="2 3">NRRL 30616</strain>
    </source>
</reference>
<dbReference type="EMBL" id="KV875162">
    <property type="protein sequence ID" value="OIW22127.1"/>
    <property type="molecule type" value="Genomic_DNA"/>
</dbReference>
<proteinExistence type="predicted"/>
<evidence type="ECO:0000313" key="3">
    <source>
        <dbReference type="Proteomes" id="UP000182658"/>
    </source>
</evidence>
<gene>
    <name evidence="2" type="ORF">CONLIGDRAFT_465572</name>
</gene>
<evidence type="ECO:0000313" key="2">
    <source>
        <dbReference type="EMBL" id="OIW22127.1"/>
    </source>
</evidence>